<evidence type="ECO:0000313" key="5">
    <source>
        <dbReference type="EMBL" id="QFG68365.1"/>
    </source>
</evidence>
<gene>
    <name evidence="5" type="ORF">FY030_06240</name>
</gene>
<organism evidence="5 6">
    <name type="scientific">Ornithinimicrobium pratense</name>
    <dbReference type="NCBI Taxonomy" id="2593973"/>
    <lineage>
        <taxon>Bacteria</taxon>
        <taxon>Bacillati</taxon>
        <taxon>Actinomycetota</taxon>
        <taxon>Actinomycetes</taxon>
        <taxon>Micrococcales</taxon>
        <taxon>Ornithinimicrobiaceae</taxon>
        <taxon>Ornithinimicrobium</taxon>
    </lineage>
</organism>
<keyword evidence="1" id="KW-0328">Glycosyltransferase</keyword>
<dbReference type="AlphaFoldDB" id="A0A5J6V3R8"/>
<name>A0A5J6V3R8_9MICO</name>
<dbReference type="OrthoDB" id="3171021at2"/>
<dbReference type="Gene3D" id="3.40.50.2000">
    <property type="entry name" value="Glycogen Phosphorylase B"/>
    <property type="match status" value="2"/>
</dbReference>
<feature type="region of interest" description="Disordered" evidence="3">
    <location>
        <begin position="334"/>
        <end position="354"/>
    </location>
</feature>
<evidence type="ECO:0000256" key="2">
    <source>
        <dbReference type="ARBA" id="ARBA00022679"/>
    </source>
</evidence>
<accession>A0A5J6V3R8</accession>
<sequence length="354" mass="37555">MARGYGGGVRVLVVTTWFPTPSSPTTGIFVARDVAAIATRHQVVVLHLVAPGLADGVHDAGSDVNTDAGTAGPDGVHVERLVMDLRRPDHILRAARRMRALAAGADVVHSMAISALLPFAVRHPGRGWVHTEHWSGLGAPETLSTLLRAARLAVRPLLARPDVVVVVGEGLAESVRALRPGPVEVVPNIVTAPTTLTPRRDAGVSLGRRGPLELVAVGGLIPRKDPLTAVAATAELRSRGIDAGLTWVGAGPLEAQVRDHAGQLAVPLRLTGSLPPPRWRSWCRTPTSSCCPPTRRPSAWRRPRRWRPVDRSLSATVVVPAPSSPLRGVLWCRPGPGRPSGRTRSNRCGARLPG</sequence>
<keyword evidence="2 5" id="KW-0808">Transferase</keyword>
<proteinExistence type="predicted"/>
<dbReference type="SUPFAM" id="SSF53756">
    <property type="entry name" value="UDP-Glycosyltransferase/glycogen phosphorylase"/>
    <property type="match status" value="1"/>
</dbReference>
<dbReference type="KEGG" id="serw:FY030_06240"/>
<dbReference type="GO" id="GO:0016757">
    <property type="term" value="F:glycosyltransferase activity"/>
    <property type="evidence" value="ECO:0007669"/>
    <property type="project" value="UniProtKB-KW"/>
</dbReference>
<dbReference type="EMBL" id="CP044427">
    <property type="protein sequence ID" value="QFG68365.1"/>
    <property type="molecule type" value="Genomic_DNA"/>
</dbReference>
<dbReference type="Proteomes" id="UP000326546">
    <property type="component" value="Chromosome"/>
</dbReference>
<evidence type="ECO:0000313" key="6">
    <source>
        <dbReference type="Proteomes" id="UP000326546"/>
    </source>
</evidence>
<reference evidence="5 6" key="1">
    <citation type="submission" date="2019-09" db="EMBL/GenBank/DDBJ databases">
        <title>Serinicoccus pratensis sp. nov., isolated from meadow soil.</title>
        <authorList>
            <person name="Zhang W."/>
        </authorList>
    </citation>
    <scope>NUCLEOTIDE SEQUENCE [LARGE SCALE GENOMIC DNA]</scope>
    <source>
        <strain evidence="5 6">W204</strain>
    </source>
</reference>
<evidence type="ECO:0000256" key="3">
    <source>
        <dbReference type="SAM" id="MobiDB-lite"/>
    </source>
</evidence>
<evidence type="ECO:0000259" key="4">
    <source>
        <dbReference type="Pfam" id="PF13579"/>
    </source>
</evidence>
<evidence type="ECO:0000256" key="1">
    <source>
        <dbReference type="ARBA" id="ARBA00022676"/>
    </source>
</evidence>
<dbReference type="Pfam" id="PF13579">
    <property type="entry name" value="Glyco_trans_4_4"/>
    <property type="match status" value="1"/>
</dbReference>
<feature type="domain" description="Glycosyltransferase subfamily 4-like N-terminal" evidence="4">
    <location>
        <begin position="31"/>
        <end position="188"/>
    </location>
</feature>
<dbReference type="InterPro" id="IPR028098">
    <property type="entry name" value="Glyco_trans_4-like_N"/>
</dbReference>
<protein>
    <submittedName>
        <fullName evidence="5">Glycosyltransferase family 4 protein</fullName>
    </submittedName>
</protein>
<keyword evidence="6" id="KW-1185">Reference proteome</keyword>